<organism evidence="1 2">
    <name type="scientific">Ancylostoma ceylanicum</name>
    <dbReference type="NCBI Taxonomy" id="53326"/>
    <lineage>
        <taxon>Eukaryota</taxon>
        <taxon>Metazoa</taxon>
        <taxon>Ecdysozoa</taxon>
        <taxon>Nematoda</taxon>
        <taxon>Chromadorea</taxon>
        <taxon>Rhabditida</taxon>
        <taxon>Rhabditina</taxon>
        <taxon>Rhabditomorpha</taxon>
        <taxon>Strongyloidea</taxon>
        <taxon>Ancylostomatidae</taxon>
        <taxon>Ancylostomatinae</taxon>
        <taxon>Ancylostoma</taxon>
    </lineage>
</organism>
<reference evidence="2" key="1">
    <citation type="journal article" date="2015" name="Nat. Genet.">
        <title>The genome and transcriptome of the zoonotic hookworm Ancylostoma ceylanicum identify infection-specific gene families.</title>
        <authorList>
            <person name="Schwarz E.M."/>
            <person name="Hu Y."/>
            <person name="Antoshechkin I."/>
            <person name="Miller M.M."/>
            <person name="Sternberg P.W."/>
            <person name="Aroian R.V."/>
        </authorList>
    </citation>
    <scope>NUCLEOTIDE SEQUENCE</scope>
    <source>
        <strain evidence="2">HY135</strain>
    </source>
</reference>
<evidence type="ECO:0000313" key="1">
    <source>
        <dbReference type="EMBL" id="EYC02034.1"/>
    </source>
</evidence>
<dbReference type="EMBL" id="JARK01001438">
    <property type="protein sequence ID" value="EYC02034.1"/>
    <property type="molecule type" value="Genomic_DNA"/>
</dbReference>
<dbReference type="AlphaFoldDB" id="A0A016TGJ0"/>
<proteinExistence type="predicted"/>
<sequence>MRLGRNHPAKIREIMKKMLRRVLRFHKSEAATQQVTYKLYSNVPAEYKRVVSHCIACNVVRTPKFGNARSERRFAVFSFRGCNSPQHTDVRTELEVKGRSGQGYQTRIPSFKTKFRGFFNLS</sequence>
<name>A0A016TGJ0_9BILA</name>
<gene>
    <name evidence="1" type="primary">Acey_s0102.g3445</name>
    <name evidence="1" type="ORF">Y032_0102g3445</name>
</gene>
<comment type="caution">
    <text evidence="1">The sequence shown here is derived from an EMBL/GenBank/DDBJ whole genome shotgun (WGS) entry which is preliminary data.</text>
</comment>
<accession>A0A016TGJ0</accession>
<keyword evidence="2" id="KW-1185">Reference proteome</keyword>
<dbReference type="Proteomes" id="UP000024635">
    <property type="component" value="Unassembled WGS sequence"/>
</dbReference>
<evidence type="ECO:0000313" key="2">
    <source>
        <dbReference type="Proteomes" id="UP000024635"/>
    </source>
</evidence>
<protein>
    <submittedName>
        <fullName evidence="1">Uncharacterized protein</fullName>
    </submittedName>
</protein>